<dbReference type="EMBL" id="FNCS01000005">
    <property type="protein sequence ID" value="SDG66260.1"/>
    <property type="molecule type" value="Genomic_DNA"/>
</dbReference>
<dbReference type="RefSeq" id="WP_090596120.1">
    <property type="nucleotide sequence ID" value="NZ_FNCS01000005.1"/>
</dbReference>
<evidence type="ECO:0000256" key="7">
    <source>
        <dbReference type="ARBA" id="ARBA00021850"/>
    </source>
</evidence>
<protein>
    <recommendedName>
        <fullName evidence="6">Cysteine desulfurase</fullName>
        <ecNumber evidence="5">2.8.1.7</ecNumber>
    </recommendedName>
    <alternativeName>
        <fullName evidence="7">Probable cysteine desulfurase</fullName>
    </alternativeName>
</protein>
<dbReference type="Gene3D" id="3.40.640.10">
    <property type="entry name" value="Type I PLP-dependent aspartate aminotransferase-like (Major domain)"/>
    <property type="match status" value="1"/>
</dbReference>
<evidence type="ECO:0000313" key="13">
    <source>
        <dbReference type="Proteomes" id="UP000199495"/>
    </source>
</evidence>
<dbReference type="GO" id="GO:0031071">
    <property type="term" value="F:cysteine desulfurase activity"/>
    <property type="evidence" value="ECO:0007669"/>
    <property type="project" value="UniProtKB-EC"/>
</dbReference>
<gene>
    <name evidence="12" type="ORF">SAMN04487974_105177</name>
</gene>
<dbReference type="GO" id="GO:0006534">
    <property type="term" value="P:cysteine metabolic process"/>
    <property type="evidence" value="ECO:0007669"/>
    <property type="project" value="InterPro"/>
</dbReference>
<name>A0A1G7W509_9HYPH</name>
<evidence type="ECO:0000259" key="11">
    <source>
        <dbReference type="Pfam" id="PF00266"/>
    </source>
</evidence>
<keyword evidence="8" id="KW-0808">Transferase</keyword>
<dbReference type="InterPro" id="IPR015422">
    <property type="entry name" value="PyrdxlP-dep_Trfase_small"/>
</dbReference>
<dbReference type="AlphaFoldDB" id="A0A1G7W509"/>
<dbReference type="PIRSF" id="PIRSF005572">
    <property type="entry name" value="NifS"/>
    <property type="match status" value="1"/>
</dbReference>
<keyword evidence="13" id="KW-1185">Reference proteome</keyword>
<comment type="function">
    <text evidence="2">Catalyzes the removal of elemental sulfur and selenium atoms from L-cysteine, L-cystine, L-selenocysteine, and L-selenocystine to produce L-alanine.</text>
</comment>
<keyword evidence="9" id="KW-0663">Pyridoxal phosphate</keyword>
<dbReference type="Proteomes" id="UP000199495">
    <property type="component" value="Unassembled WGS sequence"/>
</dbReference>
<comment type="catalytic activity">
    <reaction evidence="10">
        <text>(sulfur carrier)-H + L-cysteine = (sulfur carrier)-SH + L-alanine</text>
        <dbReference type="Rhea" id="RHEA:43892"/>
        <dbReference type="Rhea" id="RHEA-COMP:14737"/>
        <dbReference type="Rhea" id="RHEA-COMP:14739"/>
        <dbReference type="ChEBI" id="CHEBI:29917"/>
        <dbReference type="ChEBI" id="CHEBI:35235"/>
        <dbReference type="ChEBI" id="CHEBI:57972"/>
        <dbReference type="ChEBI" id="CHEBI:64428"/>
        <dbReference type="EC" id="2.8.1.7"/>
    </reaction>
</comment>
<dbReference type="SUPFAM" id="SSF53383">
    <property type="entry name" value="PLP-dependent transferases"/>
    <property type="match status" value="1"/>
</dbReference>
<dbReference type="InterPro" id="IPR015424">
    <property type="entry name" value="PyrdxlP-dep_Trfase"/>
</dbReference>
<evidence type="ECO:0000256" key="1">
    <source>
        <dbReference type="ARBA" id="ARBA00001933"/>
    </source>
</evidence>
<dbReference type="Pfam" id="PF00266">
    <property type="entry name" value="Aminotran_5"/>
    <property type="match status" value="1"/>
</dbReference>
<dbReference type="Gene3D" id="3.90.1150.10">
    <property type="entry name" value="Aspartate Aminotransferase, domain 1"/>
    <property type="match status" value="1"/>
</dbReference>
<accession>A0A1G7W509</accession>
<dbReference type="InterPro" id="IPR000192">
    <property type="entry name" value="Aminotrans_V_dom"/>
</dbReference>
<evidence type="ECO:0000256" key="8">
    <source>
        <dbReference type="ARBA" id="ARBA00022679"/>
    </source>
</evidence>
<dbReference type="STRING" id="440168.SAMN04487974_105177"/>
<dbReference type="InterPro" id="IPR015421">
    <property type="entry name" value="PyrdxlP-dep_Trfase_major"/>
</dbReference>
<dbReference type="CDD" id="cd06453">
    <property type="entry name" value="SufS_like"/>
    <property type="match status" value="1"/>
</dbReference>
<keyword evidence="12" id="KW-0456">Lyase</keyword>
<comment type="similarity">
    <text evidence="4">Belongs to the class-V pyridoxal-phosphate-dependent aminotransferase family. Csd subfamily.</text>
</comment>
<dbReference type="InterPro" id="IPR016454">
    <property type="entry name" value="Cysteine_dSase"/>
</dbReference>
<organism evidence="12 13">
    <name type="scientific">Pelagibacterium luteolum</name>
    <dbReference type="NCBI Taxonomy" id="440168"/>
    <lineage>
        <taxon>Bacteria</taxon>
        <taxon>Pseudomonadati</taxon>
        <taxon>Pseudomonadota</taxon>
        <taxon>Alphaproteobacteria</taxon>
        <taxon>Hyphomicrobiales</taxon>
        <taxon>Devosiaceae</taxon>
        <taxon>Pelagibacterium</taxon>
    </lineage>
</organism>
<evidence type="ECO:0000256" key="9">
    <source>
        <dbReference type="ARBA" id="ARBA00022898"/>
    </source>
</evidence>
<dbReference type="InterPro" id="IPR010970">
    <property type="entry name" value="Cys_dSase_SufS"/>
</dbReference>
<dbReference type="PANTHER" id="PTHR43586">
    <property type="entry name" value="CYSTEINE DESULFURASE"/>
    <property type="match status" value="1"/>
</dbReference>
<dbReference type="GO" id="GO:0016829">
    <property type="term" value="F:lyase activity"/>
    <property type="evidence" value="ECO:0007669"/>
    <property type="project" value="UniProtKB-KW"/>
</dbReference>
<feature type="domain" description="Aminotransferase class V" evidence="11">
    <location>
        <begin position="25"/>
        <end position="394"/>
    </location>
</feature>
<evidence type="ECO:0000256" key="2">
    <source>
        <dbReference type="ARBA" id="ARBA00002824"/>
    </source>
</evidence>
<evidence type="ECO:0000256" key="5">
    <source>
        <dbReference type="ARBA" id="ARBA00012239"/>
    </source>
</evidence>
<dbReference type="NCBIfam" id="TIGR01979">
    <property type="entry name" value="sufS"/>
    <property type="match status" value="1"/>
</dbReference>
<dbReference type="PANTHER" id="PTHR43586:SF8">
    <property type="entry name" value="CYSTEINE DESULFURASE 1, CHLOROPLASTIC"/>
    <property type="match status" value="1"/>
</dbReference>
<evidence type="ECO:0000256" key="10">
    <source>
        <dbReference type="ARBA" id="ARBA00050776"/>
    </source>
</evidence>
<dbReference type="EC" id="2.8.1.7" evidence="5"/>
<reference evidence="12 13" key="1">
    <citation type="submission" date="2016-10" db="EMBL/GenBank/DDBJ databases">
        <authorList>
            <person name="de Groot N.N."/>
        </authorList>
    </citation>
    <scope>NUCLEOTIDE SEQUENCE [LARGE SCALE GENOMIC DNA]</scope>
    <source>
        <strain evidence="12 13">CGMCC 1.10267</strain>
    </source>
</reference>
<comment type="function">
    <text evidence="3">Catalyzes the removal of elemental sulfur atoms from cysteine to produce alanine. Seems to participate in the biosynthesis of the nitrogenase metalloclusters by providing the inorganic sulfur required for the Fe-S core formation.</text>
</comment>
<evidence type="ECO:0000313" key="12">
    <source>
        <dbReference type="EMBL" id="SDG66260.1"/>
    </source>
</evidence>
<comment type="cofactor">
    <cofactor evidence="1">
        <name>pyridoxal 5'-phosphate</name>
        <dbReference type="ChEBI" id="CHEBI:597326"/>
    </cofactor>
</comment>
<evidence type="ECO:0000256" key="3">
    <source>
        <dbReference type="ARBA" id="ARBA00003120"/>
    </source>
</evidence>
<proteinExistence type="inferred from homology"/>
<evidence type="ECO:0000256" key="4">
    <source>
        <dbReference type="ARBA" id="ARBA00010447"/>
    </source>
</evidence>
<dbReference type="OrthoDB" id="9804366at2"/>
<evidence type="ECO:0000256" key="6">
    <source>
        <dbReference type="ARBA" id="ARBA00013558"/>
    </source>
</evidence>
<sequence length="405" mass="44314">MAFDLAVVRADFPILDEKIHGRRLVYLDSGASAQKPVQVLDRMDHAFRHEYANVHRGLHTLANRATEAFEGAREKVRAFLNAERVEEIIFTRSTTEAINLVASAFAGPLIGEGDEIVISLAEHHSNIVPWHFHRERKGAVIKWVDVNADGSFDLDAFSAALSDRTKMVAITHMSNVLGTINPAKAIVEIAHARGIPVLIDGSQAAVHTKVDVRDIGADFYVFTGHKLYGPTGIGVLYGKYDILAQMQPYMGGGEMIEEVSEETVTYNEPPHRFEAGTPPIVQAIGLGAAIDYVESLGRDAIEAHEREIAAYALERLKRINALRLIGDAPDKGGIFAFTLESAHAHDVSTILDRYGVAVRAGTHCAMPLLKRFGATSTCRASFALYNGKDDVDVLVEAIEKAQSFF</sequence>
<dbReference type="GO" id="GO:0030170">
    <property type="term" value="F:pyridoxal phosphate binding"/>
    <property type="evidence" value="ECO:0007669"/>
    <property type="project" value="InterPro"/>
</dbReference>